<accession>A0AA34TPH1</accession>
<evidence type="ECO:0000259" key="1">
    <source>
        <dbReference type="PROSITE" id="PS51819"/>
    </source>
</evidence>
<evidence type="ECO:0000313" key="2">
    <source>
        <dbReference type="EMBL" id="ARP38522.1"/>
    </source>
</evidence>
<dbReference type="InterPro" id="IPR004360">
    <property type="entry name" value="Glyas_Fos-R_dOase_dom"/>
</dbReference>
<dbReference type="KEGG" id="vsy:K08M4_17670"/>
<protein>
    <submittedName>
        <fullName evidence="2">Glyoxalase-like domain protein</fullName>
    </submittedName>
</protein>
<name>A0AA34TPH1_9VIBR</name>
<dbReference type="Gene3D" id="3.10.180.10">
    <property type="entry name" value="2,3-Dihydroxybiphenyl 1,2-Dioxygenase, domain 1"/>
    <property type="match status" value="1"/>
</dbReference>
<dbReference type="CDD" id="cd07262">
    <property type="entry name" value="VOC_like"/>
    <property type="match status" value="1"/>
</dbReference>
<dbReference type="SUPFAM" id="SSF54593">
    <property type="entry name" value="Glyoxalase/Bleomycin resistance protein/Dihydroxybiphenyl dioxygenase"/>
    <property type="match status" value="1"/>
</dbReference>
<dbReference type="PANTHER" id="PTHR35006">
    <property type="entry name" value="GLYOXALASE FAMILY PROTEIN (AFU_ORTHOLOGUE AFUA_5G14830)"/>
    <property type="match status" value="1"/>
</dbReference>
<dbReference type="InterPro" id="IPR037523">
    <property type="entry name" value="VOC_core"/>
</dbReference>
<sequence>MLERIKINKEIDVIINHISIGTKDVVAAVAFYDAVFETLSIKRSHYIDGIAAAYGNSFEFWIGCPCENSPTNGNGSHVAFNAPNTEAVDNFYKVAIENGATCSGKPNLRPEYGEGYYAAYVLDLDGNKIEAVFNQF</sequence>
<keyword evidence="3" id="KW-1185">Reference proteome</keyword>
<dbReference type="AlphaFoldDB" id="A0AA34TPH1"/>
<organism evidence="2 3">
    <name type="scientific">Vibrio syngnathi</name>
    <dbReference type="NCBI Taxonomy" id="3034029"/>
    <lineage>
        <taxon>Bacteria</taxon>
        <taxon>Pseudomonadati</taxon>
        <taxon>Pseudomonadota</taxon>
        <taxon>Gammaproteobacteria</taxon>
        <taxon>Vibrionales</taxon>
        <taxon>Vibrionaceae</taxon>
        <taxon>Vibrio</taxon>
    </lineage>
</organism>
<dbReference type="EMBL" id="CP017916">
    <property type="protein sequence ID" value="ARP38522.1"/>
    <property type="molecule type" value="Genomic_DNA"/>
</dbReference>
<proteinExistence type="predicted"/>
<gene>
    <name evidence="2" type="ORF">K08M4_17670</name>
</gene>
<dbReference type="InterPro" id="IPR029068">
    <property type="entry name" value="Glyas_Bleomycin-R_OHBP_Dase"/>
</dbReference>
<dbReference type="PROSITE" id="PS51819">
    <property type="entry name" value="VOC"/>
    <property type="match status" value="1"/>
</dbReference>
<dbReference type="Pfam" id="PF00903">
    <property type="entry name" value="Glyoxalase"/>
    <property type="match status" value="1"/>
</dbReference>
<reference evidence="2 3" key="1">
    <citation type="submission" date="2016-10" db="EMBL/GenBank/DDBJ databases">
        <title>The High Quality Genome of Vibrio splendidus K08M4.</title>
        <authorList>
            <person name="Wendling C."/>
            <person name="Chibani C.M."/>
            <person name="Hertel R."/>
            <person name="Sproer C."/>
            <person name="Bunk B."/>
            <person name="Overmann J."/>
            <person name="Roth O."/>
            <person name="Liesegang H."/>
        </authorList>
    </citation>
    <scope>NUCLEOTIDE SEQUENCE [LARGE SCALE GENOMIC DNA]</scope>
    <source>
        <strain evidence="2 3">K08M4</strain>
    </source>
</reference>
<dbReference type="Proteomes" id="UP000194136">
    <property type="component" value="Chromosome 1"/>
</dbReference>
<evidence type="ECO:0000313" key="3">
    <source>
        <dbReference type="Proteomes" id="UP000194136"/>
    </source>
</evidence>
<dbReference type="PANTHER" id="PTHR35006:SF4">
    <property type="entry name" value="BLR7706 PROTEIN"/>
    <property type="match status" value="1"/>
</dbReference>
<feature type="domain" description="VOC" evidence="1">
    <location>
        <begin position="14"/>
        <end position="134"/>
    </location>
</feature>